<accession>A0A4R9M080</accession>
<dbReference type="AlphaFoldDB" id="A0A4R9M080"/>
<reference evidence="1" key="1">
    <citation type="journal article" date="2019" name="PLoS Negl. Trop. Dis.">
        <title>Revisiting the worldwide diversity of Leptospira species in the environment.</title>
        <authorList>
            <person name="Vincent A.T."/>
            <person name="Schiettekatte O."/>
            <person name="Bourhy P."/>
            <person name="Veyrier F.J."/>
            <person name="Picardeau M."/>
        </authorList>
    </citation>
    <scope>NUCLEOTIDE SEQUENCE [LARGE SCALE GENOMIC DNA]</scope>
    <source>
        <strain evidence="1">201300427</strain>
    </source>
</reference>
<dbReference type="Pfam" id="PF11136">
    <property type="entry name" value="DUF2889"/>
    <property type="match status" value="1"/>
</dbReference>
<comment type="caution">
    <text evidence="1">The sequence shown here is derived from an EMBL/GenBank/DDBJ whole genome shotgun (WGS) entry which is preliminary data.</text>
</comment>
<keyword evidence="2" id="KW-1185">Reference proteome</keyword>
<sequence length="243" mass="28531">MPSNSRFMSSFFRKIKSIFQRILRTNESKQSISRRSFIMSIRKKIQNTPVGLERNMSVSFWWLFDQIPPRAFIESKIYDRYHDISLLLEIDLAKQVVIGCEIEERRTPFGTCPGAIQSYHFLTGKKFNRPALEIAVRENIPASKNGCIRIDQLLYYAVDNFVSALGYELKSRQIPDKWNEERHAPDAEPFDKRSAAVHQWWIRDRVMKNSCFTMSKQFQNEEAKIPLQKEPTITTMLLAMRKS</sequence>
<dbReference type="Proteomes" id="UP000298058">
    <property type="component" value="Unassembled WGS sequence"/>
</dbReference>
<gene>
    <name evidence="1" type="ORF">EHS15_08820</name>
</gene>
<evidence type="ECO:0000313" key="2">
    <source>
        <dbReference type="Proteomes" id="UP000298058"/>
    </source>
</evidence>
<name>A0A4R9M080_9LEPT</name>
<dbReference type="EMBL" id="RQHW01000031">
    <property type="protein sequence ID" value="TGN19432.1"/>
    <property type="molecule type" value="Genomic_DNA"/>
</dbReference>
<protein>
    <submittedName>
        <fullName evidence="1">DUF2889 domain-containing protein</fullName>
    </submittedName>
</protein>
<proteinExistence type="predicted"/>
<evidence type="ECO:0000313" key="1">
    <source>
        <dbReference type="EMBL" id="TGN19432.1"/>
    </source>
</evidence>
<dbReference type="OrthoDB" id="334591at2"/>
<organism evidence="1 2">
    <name type="scientific">Leptospira idonii</name>
    <dbReference type="NCBI Taxonomy" id="1193500"/>
    <lineage>
        <taxon>Bacteria</taxon>
        <taxon>Pseudomonadati</taxon>
        <taxon>Spirochaetota</taxon>
        <taxon>Spirochaetia</taxon>
        <taxon>Leptospirales</taxon>
        <taxon>Leptospiraceae</taxon>
        <taxon>Leptospira</taxon>
    </lineage>
</organism>
<dbReference type="InterPro" id="IPR021312">
    <property type="entry name" value="DUF2889"/>
</dbReference>